<feature type="transmembrane region" description="Helical" evidence="6">
    <location>
        <begin position="81"/>
        <end position="101"/>
    </location>
</feature>
<reference evidence="9" key="2">
    <citation type="submission" date="2022-12" db="EMBL/GenBank/DDBJ databases">
        <authorList>
            <person name="Krivoruchko A.V."/>
            <person name="Elkin A."/>
        </authorList>
    </citation>
    <scope>NUCLEOTIDE SEQUENCE</scope>
    <source>
        <strain evidence="9">IEGM 249</strain>
    </source>
</reference>
<keyword evidence="3 6" id="KW-0812">Transmembrane</keyword>
<dbReference type="InterPro" id="IPR052053">
    <property type="entry name" value="IM_YidH-like"/>
</dbReference>
<evidence type="ECO:0000256" key="2">
    <source>
        <dbReference type="ARBA" id="ARBA00022475"/>
    </source>
</evidence>
<dbReference type="EMBL" id="CP009111">
    <property type="protein sequence ID" value="ANS31031.1"/>
    <property type="molecule type" value="Genomic_DNA"/>
</dbReference>
<comment type="subcellular location">
    <subcellularLocation>
        <location evidence="1">Cell membrane</location>
        <topology evidence="1">Multi-pass membrane protein</topology>
    </subcellularLocation>
</comment>
<keyword evidence="2" id="KW-1003">Cell membrane</keyword>
<dbReference type="GO" id="GO:0005886">
    <property type="term" value="C:plasma membrane"/>
    <property type="evidence" value="ECO:0007669"/>
    <property type="project" value="UniProtKB-SubCell"/>
</dbReference>
<dbReference type="Pfam" id="PF02656">
    <property type="entry name" value="DUF202"/>
    <property type="match status" value="1"/>
</dbReference>
<feature type="transmembrane region" description="Helical" evidence="6">
    <location>
        <begin position="48"/>
        <end position="69"/>
    </location>
</feature>
<keyword evidence="5 6" id="KW-0472">Membrane</keyword>
<accession>A0A1B1KEI9</accession>
<sequence length="139" mass="15209">MTEAPQHRRASSVLSYSALRRRTPRARASLSADQEPDYRFTLANERTFLAWMRTALALIAGGVAAREFIDSLEPVVLRGPLAVTCLATAALIGGGAFLHWFRVQQAMRRAQPLPNSWLMPVLAGGVLLAASLCMWGMLT</sequence>
<gene>
    <name evidence="9" type="ORF">O4328_36660</name>
    <name evidence="10" type="ORF">Q5707_33860</name>
    <name evidence="8" type="ORF">R1CP_32035</name>
</gene>
<protein>
    <submittedName>
        <fullName evidence="8">Conserved putative membrane protein</fullName>
    </submittedName>
    <submittedName>
        <fullName evidence="9">DUF202 domain-containing protein</fullName>
    </submittedName>
</protein>
<keyword evidence="4 6" id="KW-1133">Transmembrane helix</keyword>
<keyword evidence="12" id="KW-1185">Reference proteome</keyword>
<evidence type="ECO:0000256" key="5">
    <source>
        <dbReference type="ARBA" id="ARBA00023136"/>
    </source>
</evidence>
<dbReference type="RefSeq" id="WP_005254409.1">
    <property type="nucleotide sequence ID" value="NZ_CAJUXZ010000001.1"/>
</dbReference>
<dbReference type="PATRIC" id="fig|37919.13.peg.6698"/>
<dbReference type="PANTHER" id="PTHR34187:SF2">
    <property type="entry name" value="DUF202 DOMAIN-CONTAINING PROTEIN"/>
    <property type="match status" value="1"/>
</dbReference>
<evidence type="ECO:0000313" key="10">
    <source>
        <dbReference type="EMBL" id="WLF46815.1"/>
    </source>
</evidence>
<feature type="transmembrane region" description="Helical" evidence="6">
    <location>
        <begin position="117"/>
        <end position="138"/>
    </location>
</feature>
<dbReference type="EMBL" id="JAPWIS010000028">
    <property type="protein sequence ID" value="MCZ4589121.1"/>
    <property type="molecule type" value="Genomic_DNA"/>
</dbReference>
<reference evidence="8 11" key="1">
    <citation type="submission" date="2014-07" db="EMBL/GenBank/DDBJ databases">
        <authorList>
            <person name="Zhang J.E."/>
            <person name="Yang H."/>
            <person name="Guo J."/>
            <person name="Deng Z."/>
            <person name="Luo H."/>
            <person name="Luo M."/>
            <person name="Zhao B."/>
        </authorList>
    </citation>
    <scope>NUCLEOTIDE SEQUENCE [LARGE SCALE GENOMIC DNA]</scope>
    <source>
        <strain evidence="8 11">1CP</strain>
    </source>
</reference>
<evidence type="ECO:0000313" key="9">
    <source>
        <dbReference type="EMBL" id="MCZ4589121.1"/>
    </source>
</evidence>
<dbReference type="Proteomes" id="UP001066327">
    <property type="component" value="Unassembled WGS sequence"/>
</dbReference>
<dbReference type="Proteomes" id="UP000186108">
    <property type="component" value="Chromosome"/>
</dbReference>
<organism evidence="8 11">
    <name type="scientific">Rhodococcus opacus</name>
    <name type="common">Nocardia opaca</name>
    <dbReference type="NCBI Taxonomy" id="37919"/>
    <lineage>
        <taxon>Bacteria</taxon>
        <taxon>Bacillati</taxon>
        <taxon>Actinomycetota</taxon>
        <taxon>Actinomycetes</taxon>
        <taxon>Mycobacteriales</taxon>
        <taxon>Nocardiaceae</taxon>
        <taxon>Rhodococcus</taxon>
    </lineage>
</organism>
<evidence type="ECO:0000313" key="11">
    <source>
        <dbReference type="Proteomes" id="UP000186108"/>
    </source>
</evidence>
<dbReference type="InterPro" id="IPR003807">
    <property type="entry name" value="DUF202"/>
</dbReference>
<dbReference type="AlphaFoldDB" id="A0A1B1KEI9"/>
<evidence type="ECO:0000256" key="3">
    <source>
        <dbReference type="ARBA" id="ARBA00022692"/>
    </source>
</evidence>
<name>A0A1B1KEI9_RHOOP</name>
<dbReference type="Proteomes" id="UP001231166">
    <property type="component" value="Chromosome"/>
</dbReference>
<proteinExistence type="predicted"/>
<evidence type="ECO:0000313" key="12">
    <source>
        <dbReference type="Proteomes" id="UP001066327"/>
    </source>
</evidence>
<reference evidence="10" key="3">
    <citation type="submission" date="2023-07" db="EMBL/GenBank/DDBJ databases">
        <title>Genomic analysis of Rhodococcus opacus VOC-14 with glycol ethers degradation activity.</title>
        <authorList>
            <person name="Narkevich D.A."/>
            <person name="Hlushen A.M."/>
            <person name="Akhremchuk A.E."/>
            <person name="Sikolenko M.A."/>
            <person name="Valentovich L.N."/>
        </authorList>
    </citation>
    <scope>NUCLEOTIDE SEQUENCE</scope>
    <source>
        <strain evidence="10">VOC-14</strain>
    </source>
</reference>
<feature type="domain" description="DUF202" evidence="7">
    <location>
        <begin position="39"/>
        <end position="106"/>
    </location>
</feature>
<evidence type="ECO:0000256" key="6">
    <source>
        <dbReference type="SAM" id="Phobius"/>
    </source>
</evidence>
<dbReference type="EMBL" id="CP130953">
    <property type="protein sequence ID" value="WLF46815.1"/>
    <property type="molecule type" value="Genomic_DNA"/>
</dbReference>
<evidence type="ECO:0000256" key="4">
    <source>
        <dbReference type="ARBA" id="ARBA00022989"/>
    </source>
</evidence>
<evidence type="ECO:0000256" key="1">
    <source>
        <dbReference type="ARBA" id="ARBA00004651"/>
    </source>
</evidence>
<dbReference type="PANTHER" id="PTHR34187">
    <property type="entry name" value="FGR18P"/>
    <property type="match status" value="1"/>
</dbReference>
<evidence type="ECO:0000313" key="8">
    <source>
        <dbReference type="EMBL" id="ANS31031.1"/>
    </source>
</evidence>
<evidence type="ECO:0000259" key="7">
    <source>
        <dbReference type="Pfam" id="PF02656"/>
    </source>
</evidence>